<dbReference type="STRING" id="224911.AAV28_42285"/>
<feature type="domain" description="HTH tetR-type" evidence="3">
    <location>
        <begin position="12"/>
        <end position="72"/>
    </location>
</feature>
<dbReference type="EMBL" id="BA000040">
    <property type="protein sequence ID" value="BAC45866.1"/>
    <property type="molecule type" value="Genomic_DNA"/>
</dbReference>
<protein>
    <submittedName>
        <fullName evidence="4">Transcriptional regulatory protein</fullName>
    </submittedName>
</protein>
<dbReference type="Proteomes" id="UP000002526">
    <property type="component" value="Chromosome"/>
</dbReference>
<dbReference type="GO" id="GO:0000976">
    <property type="term" value="F:transcription cis-regulatory region binding"/>
    <property type="evidence" value="ECO:0000318"/>
    <property type="project" value="GO_Central"/>
</dbReference>
<evidence type="ECO:0000259" key="3">
    <source>
        <dbReference type="PROSITE" id="PS50977"/>
    </source>
</evidence>
<dbReference type="PhylomeDB" id="Q89WS7"/>
<dbReference type="KEGG" id="bja:blr0602"/>
<dbReference type="GO" id="GO:0003700">
    <property type="term" value="F:DNA-binding transcription factor activity"/>
    <property type="evidence" value="ECO:0000318"/>
    <property type="project" value="GO_Central"/>
</dbReference>
<dbReference type="PROSITE" id="PS50977">
    <property type="entry name" value="HTH_TETR_2"/>
    <property type="match status" value="1"/>
</dbReference>
<dbReference type="OrthoDB" id="3218408at2"/>
<dbReference type="GO" id="GO:0006355">
    <property type="term" value="P:regulation of DNA-templated transcription"/>
    <property type="evidence" value="ECO:0000318"/>
    <property type="project" value="GO_Central"/>
</dbReference>
<evidence type="ECO:0000313" key="4">
    <source>
        <dbReference type="EMBL" id="BAC45866.1"/>
    </source>
</evidence>
<dbReference type="Pfam" id="PF00440">
    <property type="entry name" value="TetR_N"/>
    <property type="match status" value="1"/>
</dbReference>
<dbReference type="InParanoid" id="Q89WS7"/>
<dbReference type="eggNOG" id="COG1309">
    <property type="taxonomic scope" value="Bacteria"/>
</dbReference>
<keyword evidence="5" id="KW-1185">Reference proteome</keyword>
<organism evidence="4 5">
    <name type="scientific">Bradyrhizobium diazoefficiens (strain JCM 10833 / BCRC 13528 / IAM 13628 / NBRC 14792 / USDA 110)</name>
    <dbReference type="NCBI Taxonomy" id="224911"/>
    <lineage>
        <taxon>Bacteria</taxon>
        <taxon>Pseudomonadati</taxon>
        <taxon>Pseudomonadota</taxon>
        <taxon>Alphaproteobacteria</taxon>
        <taxon>Hyphomicrobiales</taxon>
        <taxon>Nitrobacteraceae</taxon>
        <taxon>Bradyrhizobium</taxon>
    </lineage>
</organism>
<dbReference type="Gene3D" id="1.10.357.10">
    <property type="entry name" value="Tetracycline Repressor, domain 2"/>
    <property type="match status" value="1"/>
</dbReference>
<proteinExistence type="predicted"/>
<sequence length="185" mass="20475">MVKFREPGMTEQLSADDWIKQGLKALAKSGFTALKADPLAKAIGVSRGSFYWHFADLGAFHAAVLKRWREIAAEQIIADVEAAGDEPLKALLRRSFGARLDLERAVRNWAAFDAAAQAAVRAIDRRRLDYIEQLLDKRGLDPATAQARAQILYWTFLGFALSGPPVPVARLQGLLDDLLRMISAE</sequence>
<name>Q89WS7_BRADU</name>
<evidence type="ECO:0000313" key="5">
    <source>
        <dbReference type="Proteomes" id="UP000002526"/>
    </source>
</evidence>
<dbReference type="EnsemblBacteria" id="BAC45866">
    <property type="protein sequence ID" value="BAC45866"/>
    <property type="gene ID" value="BAC45866"/>
</dbReference>
<dbReference type="HOGENOM" id="CLU_095332_0_2_5"/>
<accession>Q89WS7</accession>
<keyword evidence="1 2" id="KW-0238">DNA-binding</keyword>
<dbReference type="AlphaFoldDB" id="Q89WS7"/>
<dbReference type="SUPFAM" id="SSF46689">
    <property type="entry name" value="Homeodomain-like"/>
    <property type="match status" value="1"/>
</dbReference>
<reference evidence="5" key="1">
    <citation type="journal article" date="2002" name="DNA Res.">
        <title>Complete genomic sequence of nitrogen-fixing symbiotic bacterium Bradyrhizobium japonicum USDA110.</title>
        <authorList>
            <person name="Kaneko T."/>
            <person name="Nakamura Y."/>
            <person name="Sato S."/>
            <person name="Minamisawa K."/>
            <person name="Uchiumi T."/>
            <person name="Sasamoto S."/>
            <person name="Watanabe A."/>
            <person name="Idesawa K."/>
            <person name="Iriguchi M."/>
            <person name="Kawashima K."/>
            <person name="Kohara M."/>
            <person name="Matsumoto M."/>
            <person name="Shimpo S."/>
            <person name="Tsuruoka H."/>
            <person name="Wada T."/>
            <person name="Yamada M."/>
            <person name="Tabata S."/>
        </authorList>
    </citation>
    <scope>NUCLEOTIDE SEQUENCE [LARGE SCALE GENOMIC DNA]</scope>
    <source>
        <strain evidence="5">JCM 10833 / BCRC 13528 / IAM 13628 / NBRC 14792 / USDA 110</strain>
    </source>
</reference>
<gene>
    <name evidence="4" type="ordered locus">blr0602</name>
</gene>
<feature type="DNA-binding region" description="H-T-H motif" evidence="2">
    <location>
        <begin position="35"/>
        <end position="54"/>
    </location>
</feature>
<dbReference type="InterPro" id="IPR009057">
    <property type="entry name" value="Homeodomain-like_sf"/>
</dbReference>
<evidence type="ECO:0000256" key="2">
    <source>
        <dbReference type="PROSITE-ProRule" id="PRU00335"/>
    </source>
</evidence>
<dbReference type="InterPro" id="IPR001647">
    <property type="entry name" value="HTH_TetR"/>
</dbReference>
<evidence type="ECO:0000256" key="1">
    <source>
        <dbReference type="ARBA" id="ARBA00023125"/>
    </source>
</evidence>
<dbReference type="PATRIC" id="fig|224911.5.peg.619"/>